<evidence type="ECO:0000313" key="2">
    <source>
        <dbReference type="Proteomes" id="UP000679749"/>
    </source>
</evidence>
<proteinExistence type="predicted"/>
<name>A0A942U585_9BACI</name>
<dbReference type="RefSeq" id="WP_213117465.1">
    <property type="nucleotide sequence ID" value="NZ_JAGYPF010000002.1"/>
</dbReference>
<dbReference type="AlphaFoldDB" id="A0A942U585"/>
<comment type="caution">
    <text evidence="1">The sequence shown here is derived from an EMBL/GenBank/DDBJ whole genome shotgun (WGS) entry which is preliminary data.</text>
</comment>
<reference evidence="1" key="1">
    <citation type="submission" date="2021-05" db="EMBL/GenBank/DDBJ databases">
        <title>Novel Bacillus species.</title>
        <authorList>
            <person name="Liu G."/>
        </authorList>
    </citation>
    <scope>NUCLEOTIDE SEQUENCE</scope>
    <source>
        <strain evidence="1">FJAT-49825</strain>
    </source>
</reference>
<dbReference type="EMBL" id="JAGYPF010000002">
    <property type="protein sequence ID" value="MBS4212948.1"/>
    <property type="molecule type" value="Genomic_DNA"/>
</dbReference>
<accession>A0A942U585</accession>
<keyword evidence="2" id="KW-1185">Reference proteome</keyword>
<organism evidence="1 2">
    <name type="scientific">Neobacillus rhizophilus</name>
    <dbReference type="NCBI Taxonomy" id="2833579"/>
    <lineage>
        <taxon>Bacteria</taxon>
        <taxon>Bacillati</taxon>
        <taxon>Bacillota</taxon>
        <taxon>Bacilli</taxon>
        <taxon>Bacillales</taxon>
        <taxon>Bacillaceae</taxon>
        <taxon>Neobacillus</taxon>
    </lineage>
</organism>
<gene>
    <name evidence="1" type="ORF">KHA99_10870</name>
</gene>
<sequence length="300" mass="34721">MKAEVYILGLFTFQGEEDENIVFSNEQLNIINTNIENQLGIKRVSQPSKWVNYPLNKKELMECLHTSACTITAAEMGYYHHRVIFRFILEGENLHPELRNIRQNLKSYSKEIIQKAIIQPNRDLKFIDFDIYPLFIIHEGLNFFMKKEDPVFSNDTTTMAFDITEPSKLSPIGKKYNIRISIPSTIIYTKAGVSDDFLKAMINSIYQYCLYEKKELNKQKKITEIGEGQLVKLWHHIIDTMGGRTLDKNIAKVSQTNYILAFAALLIAIVAFDIEKFTANWHYLTGSVKTFANVIFSIFH</sequence>
<dbReference type="Proteomes" id="UP000679749">
    <property type="component" value="Unassembled WGS sequence"/>
</dbReference>
<evidence type="ECO:0000313" key="1">
    <source>
        <dbReference type="EMBL" id="MBS4212948.1"/>
    </source>
</evidence>
<protein>
    <submittedName>
        <fullName evidence="1">Uncharacterized protein</fullName>
    </submittedName>
</protein>